<evidence type="ECO:0000313" key="2">
    <source>
        <dbReference type="EMBL" id="ALR76883.1"/>
    </source>
</evidence>
<evidence type="ECO:0000256" key="1">
    <source>
        <dbReference type="SAM" id="MobiDB-lite"/>
    </source>
</evidence>
<dbReference type="SUPFAM" id="SSF56300">
    <property type="entry name" value="Metallo-dependent phosphatases"/>
    <property type="match status" value="1"/>
</dbReference>
<dbReference type="EMBL" id="CP012871">
    <property type="protein sequence ID" value="ALR76883.1"/>
    <property type="molecule type" value="Genomic_DNA"/>
</dbReference>
<dbReference type="InterPro" id="IPR029052">
    <property type="entry name" value="Metallo-depent_PP-like"/>
</dbReference>
<gene>
    <name evidence="2" type="ORF">AO703_11430</name>
</gene>
<feature type="region of interest" description="Disordered" evidence="1">
    <location>
        <begin position="1"/>
        <end position="35"/>
    </location>
</feature>
<dbReference type="AlphaFoldDB" id="A0A806XAY4"/>
<evidence type="ECO:0000313" key="3">
    <source>
        <dbReference type="Proteomes" id="UP000069162"/>
    </source>
</evidence>
<reference evidence="3" key="1">
    <citation type="submission" date="2015-10" db="EMBL/GenBank/DDBJ databases">
        <title>Complete Genome Sequencing of Klebsiella sp. strain G5.</title>
        <authorList>
            <person name="Chan K.-G."/>
            <person name="Chen J.-W."/>
        </authorList>
    </citation>
    <scope>NUCLEOTIDE SEQUENCE [LARGE SCALE GENOMIC DNA]</scope>
    <source>
        <strain evidence="3">G5</strain>
    </source>
</reference>
<organism evidence="2 3">
    <name type="scientific">[Enterobacter] lignolyticus</name>
    <dbReference type="NCBI Taxonomy" id="1334193"/>
    <lineage>
        <taxon>Bacteria</taxon>
        <taxon>Pseudomonadati</taxon>
        <taxon>Pseudomonadota</taxon>
        <taxon>Gammaproteobacteria</taxon>
        <taxon>Enterobacterales</taxon>
        <taxon>Enterobacteriaceae</taxon>
        <taxon>Pluralibacter</taxon>
    </lineage>
</organism>
<accession>A0A806XAY4</accession>
<dbReference type="RefSeq" id="WP_062741268.1">
    <property type="nucleotide sequence ID" value="NZ_CP012871.1"/>
</dbReference>
<sequence>MDPKEQNAEANGRGALPPGFLSLQETSFSDPDDEGRPDRMCVCFSDIHCTDGTAGNQSGEAVVWESLFNRIKEACVQHDIKELYLILGGDVVDMIRSAQWTINGVYPWERSRPEFSVTLRNIMQGIIDKHAIKPGHHEPGGFFYWLQQLYTDLPHCRCKGKTSQVTHIQTVVLLGNHDKEILADAETLRLFYTRCLGQQVYPMSAEYRRWVGEMYFADKDRYRDADAMPWLPFYWGDRGFRLFVTHGQWRDADNCRRIPPQAAKANRGWKVSDGWRPMTWRSLNYSPFTGPCFGDTVAAGALSGFIYRAKQGLHQIQDLTPEEAQIMRRLERILDELDLYRPTCAAFTRVIEETWRLRAMESSPQGAREAVEKALRDSLYQWLFWDFTLESARPAVRALLKAARLLVRILRPFDVRVELGFMYCLMRVLALLQDDAPTYREMRRFPAFLQDYRDYGFRLHCEGHTHFPLQEELYFRGEKKRASGKIYSYINFGAWRDQIVTALKRKYRRRGVGRALYVLDLTPDNGGAPDMPRNERRFSCWVEDTLSWSDDMDRL</sequence>
<protein>
    <recommendedName>
        <fullName evidence="4">Calcineurin-like phosphoesterase domain-containing protein</fullName>
    </recommendedName>
</protein>
<dbReference type="KEGG" id="kle:AO703_11430"/>
<dbReference type="Proteomes" id="UP000069162">
    <property type="component" value="Chromosome"/>
</dbReference>
<proteinExistence type="predicted"/>
<evidence type="ECO:0008006" key="4">
    <source>
        <dbReference type="Google" id="ProtNLM"/>
    </source>
</evidence>
<name>A0A806XAY4_9ENTR</name>
<dbReference type="OrthoDB" id="5557466at2"/>